<dbReference type="Pfam" id="PF13589">
    <property type="entry name" value="HATPase_c_3"/>
    <property type="match status" value="1"/>
</dbReference>
<evidence type="ECO:0000256" key="7">
    <source>
        <dbReference type="ARBA" id="ARBA00022763"/>
    </source>
</evidence>
<evidence type="ECO:0000256" key="4">
    <source>
        <dbReference type="ARBA" id="ARBA00022722"/>
    </source>
</evidence>
<evidence type="ECO:0000313" key="18">
    <source>
        <dbReference type="Proteomes" id="UP000515121"/>
    </source>
</evidence>
<dbReference type="PANTHER" id="PTHR23336">
    <property type="entry name" value="ZINC FINGER CW-TYPE COILED-COIL DOMAIN PROTEIN 3"/>
    <property type="match status" value="1"/>
</dbReference>
<dbReference type="GO" id="GO:0005634">
    <property type="term" value="C:nucleus"/>
    <property type="evidence" value="ECO:0007669"/>
    <property type="project" value="UniProtKB-SubCell"/>
</dbReference>
<dbReference type="PANTHER" id="PTHR23336:SF44">
    <property type="entry name" value="PROTEIN MICRORCHIDIA 6"/>
    <property type="match status" value="1"/>
</dbReference>
<reference evidence="19" key="1">
    <citation type="submission" date="2025-08" db="UniProtKB">
        <authorList>
            <consortium name="RefSeq"/>
        </authorList>
    </citation>
    <scope>IDENTIFICATION</scope>
    <source>
        <tissue evidence="19">Fruit stalk</tissue>
    </source>
</reference>
<dbReference type="InterPro" id="IPR036890">
    <property type="entry name" value="HATPase_C_sf"/>
</dbReference>
<evidence type="ECO:0000256" key="5">
    <source>
        <dbReference type="ARBA" id="ARBA00022741"/>
    </source>
</evidence>
<keyword evidence="4" id="KW-0540">Nuclease</keyword>
<evidence type="ECO:0000256" key="15">
    <source>
        <dbReference type="ARBA" id="ARBA00023242"/>
    </source>
</evidence>
<evidence type="ECO:0000256" key="6">
    <source>
        <dbReference type="ARBA" id="ARBA00022759"/>
    </source>
</evidence>
<comment type="similarity">
    <text evidence="3">Belongs to the MORC ATPase protein family.</text>
</comment>
<gene>
    <name evidence="19" type="primary">LOC111293437</name>
</gene>
<keyword evidence="18" id="KW-1185">Reference proteome</keyword>
<evidence type="ECO:0000256" key="9">
    <source>
        <dbReference type="ARBA" id="ARBA00022840"/>
    </source>
</evidence>
<dbReference type="GeneID" id="111293437"/>
<comment type="cofactor">
    <cofactor evidence="1">
        <name>Mn(2+)</name>
        <dbReference type="ChEBI" id="CHEBI:29035"/>
    </cofactor>
</comment>
<evidence type="ECO:0000256" key="16">
    <source>
        <dbReference type="SAM" id="Coils"/>
    </source>
</evidence>
<dbReference type="FunFam" id="3.30.565.10:FF:000075">
    <property type="entry name" value="MORC family CW-type zinc finger protein 4"/>
    <property type="match status" value="1"/>
</dbReference>
<keyword evidence="12 16" id="KW-0175">Coiled coil</keyword>
<keyword evidence="15" id="KW-0539">Nucleus</keyword>
<evidence type="ECO:0000256" key="3">
    <source>
        <dbReference type="ARBA" id="ARBA00007845"/>
    </source>
</evidence>
<evidence type="ECO:0000256" key="11">
    <source>
        <dbReference type="ARBA" id="ARBA00022884"/>
    </source>
</evidence>
<dbReference type="SUPFAM" id="SSF55874">
    <property type="entry name" value="ATPase domain of HSP90 chaperone/DNA topoisomerase II/histidine kinase"/>
    <property type="match status" value="1"/>
</dbReference>
<keyword evidence="8" id="KW-0378">Hydrolase</keyword>
<keyword evidence="14" id="KW-0234">DNA repair</keyword>
<evidence type="ECO:0000256" key="13">
    <source>
        <dbReference type="ARBA" id="ARBA00023158"/>
    </source>
</evidence>
<dbReference type="AlphaFoldDB" id="A0A6P5YP61"/>
<evidence type="ECO:0000256" key="2">
    <source>
        <dbReference type="ARBA" id="ARBA00004123"/>
    </source>
</evidence>
<dbReference type="RefSeq" id="XP_022741906.1">
    <property type="nucleotide sequence ID" value="XM_022886171.1"/>
</dbReference>
<dbReference type="InterPro" id="IPR045261">
    <property type="entry name" value="MORC_ATPase"/>
</dbReference>
<keyword evidence="13" id="KW-0943">RNA-mediated gene silencing</keyword>
<dbReference type="OrthoDB" id="757982at2759"/>
<dbReference type="GO" id="GO:0006281">
    <property type="term" value="P:DNA repair"/>
    <property type="evidence" value="ECO:0007669"/>
    <property type="project" value="UniProtKB-KW"/>
</dbReference>
<feature type="coiled-coil region" evidence="16">
    <location>
        <begin position="637"/>
        <end position="666"/>
    </location>
</feature>
<proteinExistence type="inferred from homology"/>
<dbReference type="GO" id="GO:0003723">
    <property type="term" value="F:RNA binding"/>
    <property type="evidence" value="ECO:0007669"/>
    <property type="project" value="UniProtKB-KW"/>
</dbReference>
<keyword evidence="7" id="KW-0227">DNA damage</keyword>
<accession>A0A6P5YP61</accession>
<name>A0A6P5YP61_DURZI</name>
<keyword evidence="5" id="KW-0547">Nucleotide-binding</keyword>
<dbReference type="GO" id="GO:0031349">
    <property type="term" value="P:positive regulation of defense response"/>
    <property type="evidence" value="ECO:0007669"/>
    <property type="project" value="UniProtKB-ARBA"/>
</dbReference>
<dbReference type="Pfam" id="PF17942">
    <property type="entry name" value="Morc6_S5"/>
    <property type="match status" value="1"/>
</dbReference>
<evidence type="ECO:0000256" key="14">
    <source>
        <dbReference type="ARBA" id="ARBA00023204"/>
    </source>
</evidence>
<evidence type="ECO:0000256" key="10">
    <source>
        <dbReference type="ARBA" id="ARBA00022853"/>
    </source>
</evidence>
<dbReference type="Gene3D" id="3.30.565.10">
    <property type="entry name" value="Histidine kinase-like ATPase, C-terminal domain"/>
    <property type="match status" value="1"/>
</dbReference>
<evidence type="ECO:0000256" key="12">
    <source>
        <dbReference type="ARBA" id="ARBA00023054"/>
    </source>
</evidence>
<comment type="subcellular location">
    <subcellularLocation>
        <location evidence="2">Nucleus</location>
    </subcellularLocation>
</comment>
<protein>
    <submittedName>
        <fullName evidence="19">Protein MICRORCHIDIA 6-like</fullName>
    </submittedName>
</protein>
<evidence type="ECO:0000256" key="1">
    <source>
        <dbReference type="ARBA" id="ARBA00001936"/>
    </source>
</evidence>
<feature type="domain" description="Morc S5" evidence="17">
    <location>
        <begin position="347"/>
        <end position="485"/>
    </location>
</feature>
<organism evidence="18 19">
    <name type="scientific">Durio zibethinus</name>
    <name type="common">Durian</name>
    <dbReference type="NCBI Taxonomy" id="66656"/>
    <lineage>
        <taxon>Eukaryota</taxon>
        <taxon>Viridiplantae</taxon>
        <taxon>Streptophyta</taxon>
        <taxon>Embryophyta</taxon>
        <taxon>Tracheophyta</taxon>
        <taxon>Spermatophyta</taxon>
        <taxon>Magnoliopsida</taxon>
        <taxon>eudicotyledons</taxon>
        <taxon>Gunneridae</taxon>
        <taxon>Pentapetalae</taxon>
        <taxon>rosids</taxon>
        <taxon>malvids</taxon>
        <taxon>Malvales</taxon>
        <taxon>Malvaceae</taxon>
        <taxon>Helicteroideae</taxon>
        <taxon>Durio</taxon>
    </lineage>
</organism>
<evidence type="ECO:0000259" key="17">
    <source>
        <dbReference type="Pfam" id="PF17942"/>
    </source>
</evidence>
<evidence type="ECO:0000313" key="19">
    <source>
        <dbReference type="RefSeq" id="XP_022741906.1"/>
    </source>
</evidence>
<dbReference type="GO" id="GO:0004519">
    <property type="term" value="F:endonuclease activity"/>
    <property type="evidence" value="ECO:0007669"/>
    <property type="project" value="UniProtKB-KW"/>
</dbReference>
<dbReference type="KEGG" id="dzi:111293437"/>
<evidence type="ECO:0000256" key="8">
    <source>
        <dbReference type="ARBA" id="ARBA00022801"/>
    </source>
</evidence>
<sequence length="744" mass="85452">MDSIDNMVKELKAEGGCNDMGLVYKVGNGRHWNSKENRENRHIEACNAGNGNSINESFLSTPPASCFRPICRQFWRAGNYEVEDRSGLQAAKQDGRNQLHVHPMFLHSNATSHKSVFGAIAELLDNALDEVRNEATFVYVDKISNPRDESPALLIQDDGSGMDPEALRHCMSFGFSDKKMKHAIGQYGNGFKTGSMRLGADVIVFSRQRKMRTLTQSIGLLSYTFLRQMGYERIIVPMVNYEFDLSTNTFGPMLEHAKENFSSNLSMLLKWSPYTTEGELLKQFDDIGHHGTKIVIYNLWLNNDGDMELDFDSDPEDIRINGHPKIPQGGDCDKPGFHQHVANRYHYSLRAYLSILYLRLPQCFNVILRRHIVEHHNIANDLKFPEFILYKPQTSDNEAVVVTTVGFVKEAPCTNIHGYCIYHRNRLILPFWNGRKETTNSLGRGVVGFLEANFIEPTHNKQDFEKTSLFQKLTVRLKQMTQEYWRLHCELIGYQPVRRTKVPLSSQESWRDFAVPKRKRSAMYRAWSRQGSNMKSKKLNPPETDIGHHGELLFPESSVSNRFSTIYGSKNYFFYLLDEESLLPFPYHIVLAAWKKTGESSGTFRDNGSDARKQKAVVTVSIHYLCIRFCHFPGESIRVLELEKAEKELNMKVQQLQNELQVAQHEYTMQLLLESKSLNIPPPAYSDHSTLLSTIETWTLLPLETKFHLLLSMEPSEYKGSSRETRIQDIMLPSCIKRPTLHFL</sequence>
<keyword evidence="11" id="KW-0694">RNA-binding</keyword>
<keyword evidence="6" id="KW-0255">Endonuclease</keyword>
<dbReference type="GO" id="GO:0016887">
    <property type="term" value="F:ATP hydrolysis activity"/>
    <property type="evidence" value="ECO:0007669"/>
    <property type="project" value="InterPro"/>
</dbReference>
<keyword evidence="10" id="KW-0156">Chromatin regulator</keyword>
<dbReference type="GO" id="GO:0006325">
    <property type="term" value="P:chromatin organization"/>
    <property type="evidence" value="ECO:0007669"/>
    <property type="project" value="UniProtKB-KW"/>
</dbReference>
<keyword evidence="9" id="KW-0067">ATP-binding</keyword>
<dbReference type="GO" id="GO:0005524">
    <property type="term" value="F:ATP binding"/>
    <property type="evidence" value="ECO:0007669"/>
    <property type="project" value="UniProtKB-KW"/>
</dbReference>
<dbReference type="Proteomes" id="UP000515121">
    <property type="component" value="Unplaced"/>
</dbReference>
<dbReference type="InterPro" id="IPR041006">
    <property type="entry name" value="Morc_S5"/>
</dbReference>
<dbReference type="GO" id="GO:0031047">
    <property type="term" value="P:regulatory ncRNA-mediated gene silencing"/>
    <property type="evidence" value="ECO:0007669"/>
    <property type="project" value="UniProtKB-KW"/>
</dbReference>